<protein>
    <recommendedName>
        <fullName evidence="10">Lipid scramblase CLPTM1L</fullName>
    </recommendedName>
    <alternativeName>
        <fullName evidence="12">Cisplatin resistance-related protein 9</fullName>
    </alternativeName>
    <alternativeName>
        <fullName evidence="11">Cleft lip and palate transmembrane protein 1-like protein</fullName>
    </alternativeName>
</protein>
<evidence type="ECO:0000256" key="13">
    <source>
        <dbReference type="ARBA" id="ARBA00045827"/>
    </source>
</evidence>
<feature type="transmembrane region" description="Helical" evidence="15">
    <location>
        <begin position="274"/>
        <end position="295"/>
    </location>
</feature>
<evidence type="ECO:0000256" key="4">
    <source>
        <dbReference type="ARBA" id="ARBA00022989"/>
    </source>
</evidence>
<name>A0ABN8LK84_9CNID</name>
<keyword evidence="3 15" id="KW-0812">Transmembrane</keyword>
<evidence type="ECO:0000256" key="5">
    <source>
        <dbReference type="ARBA" id="ARBA00023136"/>
    </source>
</evidence>
<evidence type="ECO:0000256" key="10">
    <source>
        <dbReference type="ARBA" id="ARBA00040905"/>
    </source>
</evidence>
<gene>
    <name evidence="16" type="ORF">PEVE_00024655</name>
</gene>
<comment type="catalytic activity">
    <reaction evidence="8">
        <text>a 1,2-diacyl-sn-glycero-3-phospho-(1D-myo-inositol)(in) = a 1,2-diacyl-sn-glycero-3-phospho-(1D-myo-inositol)(out)</text>
        <dbReference type="Rhea" id="RHEA:38691"/>
        <dbReference type="ChEBI" id="CHEBI:57880"/>
    </reaction>
</comment>
<evidence type="ECO:0000256" key="3">
    <source>
        <dbReference type="ARBA" id="ARBA00022692"/>
    </source>
</evidence>
<comment type="similarity">
    <text evidence="2">Belongs to the CLPTM1 family.</text>
</comment>
<evidence type="ECO:0000256" key="1">
    <source>
        <dbReference type="ARBA" id="ARBA00004141"/>
    </source>
</evidence>
<dbReference type="Pfam" id="PF05602">
    <property type="entry name" value="CLPTM1"/>
    <property type="match status" value="1"/>
</dbReference>
<comment type="catalytic activity">
    <reaction evidence="9">
        <text>6-(alpha-D-glucosaminyl)-(1-octadecanoyl,2-(9Z)-octadecenoyl-sn-glycero-3-phospho)-1D-myo-inositol(in) = 6-(alpha-D-glucosaminyl)-(1-octadecanoyl,2-(9Z)-octadecenoyl-sn-glycero-3-phospho)-1D-myo-inositol(out)</text>
        <dbReference type="Rhea" id="RHEA:71495"/>
        <dbReference type="ChEBI" id="CHEBI:190691"/>
    </reaction>
</comment>
<comment type="catalytic activity">
    <reaction evidence="14">
        <text>a 6-(alpha-D-glucosaminyl)-1-(1,2-diacyl-sn-glycero-3-phospho)-1D-myo-inositol(in) = a 6-(alpha-D-glucosaminyl)-1-(1,2-diacyl-sn-glycero-3-phospho)-1D-myo-inositol(out)</text>
        <dbReference type="Rhea" id="RHEA:71491"/>
        <dbReference type="ChEBI" id="CHEBI:57997"/>
    </reaction>
</comment>
<keyword evidence="4 15" id="KW-1133">Transmembrane helix</keyword>
<dbReference type="EMBL" id="CALNXI010000033">
    <property type="protein sequence ID" value="CAH3016018.1"/>
    <property type="molecule type" value="Genomic_DNA"/>
</dbReference>
<comment type="catalytic activity">
    <reaction evidence="7">
        <text>a 1,2-diacyl-sn-glycero-3-phosphocholine(in) = a 1,2-diacyl-sn-glycero-3-phosphocholine(out)</text>
        <dbReference type="Rhea" id="RHEA:38571"/>
        <dbReference type="ChEBI" id="CHEBI:57643"/>
    </reaction>
</comment>
<dbReference type="InterPro" id="IPR008429">
    <property type="entry name" value="CLPTM1"/>
</dbReference>
<evidence type="ECO:0000256" key="2">
    <source>
        <dbReference type="ARBA" id="ARBA00009310"/>
    </source>
</evidence>
<organism evidence="16 17">
    <name type="scientific">Porites evermanni</name>
    <dbReference type="NCBI Taxonomy" id="104178"/>
    <lineage>
        <taxon>Eukaryota</taxon>
        <taxon>Metazoa</taxon>
        <taxon>Cnidaria</taxon>
        <taxon>Anthozoa</taxon>
        <taxon>Hexacorallia</taxon>
        <taxon>Scleractinia</taxon>
        <taxon>Fungiina</taxon>
        <taxon>Poritidae</taxon>
        <taxon>Porites</taxon>
    </lineage>
</organism>
<feature type="transmembrane region" description="Helical" evidence="15">
    <location>
        <begin position="419"/>
        <end position="440"/>
    </location>
</feature>
<proteinExistence type="inferred from homology"/>
<comment type="catalytic activity">
    <reaction evidence="6">
        <text>a 1,2-diacyl-sn-glycero-3-phosphoethanolamine(in) = a 1,2-diacyl-sn-glycero-3-phosphoethanolamine(out)</text>
        <dbReference type="Rhea" id="RHEA:38895"/>
        <dbReference type="ChEBI" id="CHEBI:64612"/>
    </reaction>
</comment>
<accession>A0ABN8LK84</accession>
<dbReference type="Proteomes" id="UP001159427">
    <property type="component" value="Unassembled WGS sequence"/>
</dbReference>
<evidence type="ECO:0000313" key="17">
    <source>
        <dbReference type="Proteomes" id="UP001159427"/>
    </source>
</evidence>
<sequence length="531" mass="61397">MSYVTTIVLVLFGVYVANSIYVIYHLFHLPECQGGVRKCLRPDGVIDKELEVLICTSLQQHRVNRKNCPLLWKSDNFSLSEQFAISVNASLPQKTRNNGSLFAHLFIYPVGASPFNSEYASHAVAPLTVYSLPQDESINLLNSGEMPKKKQSSPSSDIPVTHWKPILNFHVLNEKVVFDRQAIPGEIYPFISLAPNNDYLPVLYIDQLGVIYRYLKPVNKSSTQMELKIKYSPISLGKLRIWASVHHSFASMRQLGFSEKDLDEIRGIFTDTNLMFLGLTFAITVLHLLFDFLAFKNDINYWKRRDSMVGLSMRTVIWRCVSTIIIFLYLMDEKTSLLVLIPAGIGSLIEMWKVTKAFKVNITWEKGSRPSIQFGKRSSKEQETEEFDSEAMRYLSYALYPLLVAGAVYSLVYYPHKSWYSWIIRSLVNGVYAFGFLFMLPQLFVNYKLKSVAHLPWRAFMYKAFNTFIDDVFAFIIIMPTAHRLACFRDDVVFVVYLYQRWLYPVDMKRVNEFGVSYDDQEKEQDKPHKD</sequence>
<evidence type="ECO:0000256" key="6">
    <source>
        <dbReference type="ARBA" id="ARBA00024615"/>
    </source>
</evidence>
<keyword evidence="17" id="KW-1185">Reference proteome</keyword>
<feature type="transmembrane region" description="Helical" evidence="15">
    <location>
        <begin position="316"/>
        <end position="331"/>
    </location>
</feature>
<evidence type="ECO:0000256" key="14">
    <source>
        <dbReference type="ARBA" id="ARBA00093208"/>
    </source>
</evidence>
<feature type="transmembrane region" description="Helical" evidence="15">
    <location>
        <begin position="394"/>
        <end position="413"/>
    </location>
</feature>
<evidence type="ECO:0000313" key="16">
    <source>
        <dbReference type="EMBL" id="CAH3016018.1"/>
    </source>
</evidence>
<comment type="caution">
    <text evidence="16">The sequence shown here is derived from an EMBL/GenBank/DDBJ whole genome shotgun (WGS) entry which is preliminary data.</text>
</comment>
<evidence type="ECO:0000256" key="7">
    <source>
        <dbReference type="ARBA" id="ARBA00024631"/>
    </source>
</evidence>
<keyword evidence="5 15" id="KW-0472">Membrane</keyword>
<evidence type="ECO:0000256" key="8">
    <source>
        <dbReference type="ARBA" id="ARBA00035895"/>
    </source>
</evidence>
<dbReference type="PANTHER" id="PTHR21347:SF0">
    <property type="entry name" value="LIPID SCRAMBLASE CLPTM1L"/>
    <property type="match status" value="1"/>
</dbReference>
<evidence type="ECO:0000256" key="15">
    <source>
        <dbReference type="SAM" id="Phobius"/>
    </source>
</evidence>
<dbReference type="PANTHER" id="PTHR21347">
    <property type="entry name" value="CLEFT LIP AND PALATE ASSOCIATED TRANSMEMBRANE PROTEIN-RELATED"/>
    <property type="match status" value="1"/>
</dbReference>
<evidence type="ECO:0000256" key="9">
    <source>
        <dbReference type="ARBA" id="ARBA00036810"/>
    </source>
</evidence>
<comment type="function">
    <text evidence="13">Scramblase that mediates the translocation of glucosaminylphosphatidylinositol (alpha-D-GlcN-(1-6)-(1,2-diacyl-sn-glycero-3-phospho)-1D-myo-inositol, GlcN-PI) across the endoplasmic reticulum (ER) membrane, from the cytosolic leaflet to the luminal leaflet of the ER membrane, where it participates in the biosynthesis of glycosylphosphatidylinositol (GPI). GPI is a lipid glycoconjugate involved in post-translational modification of proteins. Can also translocate 1,2-diacyl-sn-glycero-3-phospho-(1D-myo-inositol) (phosphatidylinositol or PI), as well as several other phospholipids (1,2-diacyl-sn-glycero-3-phosphocholine, 1,2-diacyl-sn-glycero-3-phosphoethanolamine), and N-acetylglucosaminylphosphatidylinositol (GlcNAc-PI) in vitro.</text>
</comment>
<evidence type="ECO:0000256" key="12">
    <source>
        <dbReference type="ARBA" id="ARBA00043155"/>
    </source>
</evidence>
<evidence type="ECO:0000256" key="11">
    <source>
        <dbReference type="ARBA" id="ARBA00042320"/>
    </source>
</evidence>
<reference evidence="16 17" key="1">
    <citation type="submission" date="2022-05" db="EMBL/GenBank/DDBJ databases">
        <authorList>
            <consortium name="Genoscope - CEA"/>
            <person name="William W."/>
        </authorList>
    </citation>
    <scope>NUCLEOTIDE SEQUENCE [LARGE SCALE GENOMIC DNA]</scope>
</reference>
<comment type="subcellular location">
    <subcellularLocation>
        <location evidence="1">Membrane</location>
        <topology evidence="1">Multi-pass membrane protein</topology>
    </subcellularLocation>
</comment>